<dbReference type="AlphaFoldDB" id="A0A2Z6QFU4"/>
<evidence type="ECO:0000313" key="2">
    <source>
        <dbReference type="Proteomes" id="UP000247702"/>
    </source>
</evidence>
<sequence>MQHLPFHLVSPAVYSCKSKYQVIIMVINQNYHLSVNHNSIVFTTYVYNITTRLGCNSNIIIITYGTQT</sequence>
<comment type="caution">
    <text evidence="1">The sequence shown here is derived from an EMBL/GenBank/DDBJ whole genome shotgun (WGS) entry which is preliminary data.</text>
</comment>
<proteinExistence type="predicted"/>
<evidence type="ECO:0000313" key="1">
    <source>
        <dbReference type="EMBL" id="GBB84619.1"/>
    </source>
</evidence>
<reference evidence="1 2" key="1">
    <citation type="submission" date="2017-11" db="EMBL/GenBank/DDBJ databases">
        <title>The genome of Rhizophagus clarus HR1 reveals common genetic basis of auxotrophy among arbuscular mycorrhizal fungi.</title>
        <authorList>
            <person name="Kobayashi Y."/>
        </authorList>
    </citation>
    <scope>NUCLEOTIDE SEQUENCE [LARGE SCALE GENOMIC DNA]</scope>
    <source>
        <strain evidence="1 2">HR1</strain>
    </source>
</reference>
<accession>A0A2Z6QFU4</accession>
<organism evidence="1 2">
    <name type="scientific">Rhizophagus clarus</name>
    <dbReference type="NCBI Taxonomy" id="94130"/>
    <lineage>
        <taxon>Eukaryota</taxon>
        <taxon>Fungi</taxon>
        <taxon>Fungi incertae sedis</taxon>
        <taxon>Mucoromycota</taxon>
        <taxon>Glomeromycotina</taxon>
        <taxon>Glomeromycetes</taxon>
        <taxon>Glomerales</taxon>
        <taxon>Glomeraceae</taxon>
        <taxon>Rhizophagus</taxon>
    </lineage>
</organism>
<keyword evidence="2" id="KW-1185">Reference proteome</keyword>
<dbReference type="EMBL" id="BEXD01000136">
    <property type="protein sequence ID" value="GBB84619.1"/>
    <property type="molecule type" value="Genomic_DNA"/>
</dbReference>
<gene>
    <name evidence="1" type="ORF">RclHR1_01120007</name>
</gene>
<dbReference type="Proteomes" id="UP000247702">
    <property type="component" value="Unassembled WGS sequence"/>
</dbReference>
<name>A0A2Z6QFU4_9GLOM</name>
<protein>
    <submittedName>
        <fullName evidence="1">Uncharacterized protein</fullName>
    </submittedName>
</protein>